<keyword evidence="1" id="KW-0880">Kelch repeat</keyword>
<dbReference type="SMART" id="SM00225">
    <property type="entry name" value="BTB"/>
    <property type="match status" value="1"/>
</dbReference>
<dbReference type="Proteomes" id="UP001054837">
    <property type="component" value="Unassembled WGS sequence"/>
</dbReference>
<keyword evidence="6" id="KW-1185">Reference proteome</keyword>
<feature type="region of interest" description="Disordered" evidence="3">
    <location>
        <begin position="395"/>
        <end position="417"/>
    </location>
</feature>
<name>A0AAV4SXC6_9ARAC</name>
<reference evidence="5 6" key="1">
    <citation type="submission" date="2021-06" db="EMBL/GenBank/DDBJ databases">
        <title>Caerostris darwini draft genome.</title>
        <authorList>
            <person name="Kono N."/>
            <person name="Arakawa K."/>
        </authorList>
    </citation>
    <scope>NUCLEOTIDE SEQUENCE [LARGE SCALE GENOMIC DNA]</scope>
</reference>
<dbReference type="Gene3D" id="2.120.10.80">
    <property type="entry name" value="Kelch-type beta propeller"/>
    <property type="match status" value="2"/>
</dbReference>
<evidence type="ECO:0000256" key="2">
    <source>
        <dbReference type="ARBA" id="ARBA00022737"/>
    </source>
</evidence>
<dbReference type="Pfam" id="PF24681">
    <property type="entry name" value="Kelch_KLHDC2_KLHL20_DRC7"/>
    <property type="match status" value="1"/>
</dbReference>
<protein>
    <recommendedName>
        <fullName evidence="4">BTB domain-containing protein</fullName>
    </recommendedName>
</protein>
<dbReference type="SUPFAM" id="SSF117281">
    <property type="entry name" value="Kelch motif"/>
    <property type="match status" value="1"/>
</dbReference>
<dbReference type="InterPro" id="IPR011333">
    <property type="entry name" value="SKP1/BTB/POZ_sf"/>
</dbReference>
<dbReference type="PROSITE" id="PS50097">
    <property type="entry name" value="BTB"/>
    <property type="match status" value="1"/>
</dbReference>
<dbReference type="Gene3D" id="3.30.710.10">
    <property type="entry name" value="Potassium Channel Kv1.1, Chain A"/>
    <property type="match status" value="1"/>
</dbReference>
<dbReference type="GO" id="GO:0003779">
    <property type="term" value="F:actin binding"/>
    <property type="evidence" value="ECO:0007669"/>
    <property type="project" value="UniProtKB-KW"/>
</dbReference>
<sequence length="968" mass="109883">MRSGGAGSPIDPGVLGPFCQVGGKREREKMRGFEEGNGETGPHVCFQTPMSSNRSGCSSEVTSSRSQIPAASSRHARLLRQFNEDIFKRHVLTDVEVVVEDQVFKSHRAVLICFSPSLKRKLISEDGKPIARRVCVPRICSKDFEVLLHYMYTGDLNVNCNNFYEVYKAASILEMQDVIDDCLQLLEPSNDIKVYFYVYAVSKKMDTRTSCQRALKLLTHRFEEAICDFEFLHLDVNSVVELLSAQSIGARSEVLVFLAALRWLNFEYGWRQEHAVRVMECVRFSTMSMDEIIACYHPPYLAQLLNNSEIVMLLFRATCYITAKFLGKEAWFRRFGCTKRKLAFENLPMELWHPKDAVISNMDFALNWQKSISQCGHLDSPVQVKNADSTLFKSSMKTSNSHRLESPHVSERRRYNSETSLSEAVQKIVQQCTQGNGDEVNVKDVVRKVVDEINTQGLADAGQYGTPQKNEGQNFKKHKGKKESKPGLSNTASKKSSETKNRDQFPIMQKSARFSISDDLQMNLGTQNHKNSNKSFSEIPLKTIDKLTQTSCEMDVKECEKRHINDENLDTSLTMEPFYFATSKQIPNQHSWQERETAIKEQPIRQHHSLDNGDRAHNKNSKKQNSSLLDNYEEEYSSSVELSPEPSAEFSKETPTILVIGGMNPKNLHTIGVGGAVLNYNPKQDKWVKYSTVPAPRHNHSAVFYNECLYIIGGCNPLETLQQNGYIAKRSCYKLDTSTQKWSSLQDMKFKRYDHGLVVFDGQIYALGGQDDEERLLKNVEVYDIKKNKWKVLSSEMCCGRKAMGVAVFSNKIWMAGGLMQPDKEVTFQVVSYVDYYDPKQKRWSSNVYSLPEPRCYCNLVVWTNRLYCIGGMVKKPRDKMSPTDQVWFFNSKTEKWEDGPTLPVARMGCVALVYDSDLYVVGGFDPESDIAIRNVNHLAPGAISWQVSAPLPSHLFGIAAVSCDAMQ</sequence>
<dbReference type="Gene3D" id="1.25.40.420">
    <property type="match status" value="1"/>
</dbReference>
<gene>
    <name evidence="5" type="primary">AVEN_203070_1</name>
    <name evidence="5" type="ORF">CDAR_367631</name>
</gene>
<evidence type="ECO:0000313" key="5">
    <source>
        <dbReference type="EMBL" id="GIY38410.1"/>
    </source>
</evidence>
<proteinExistence type="predicted"/>
<dbReference type="InterPro" id="IPR015915">
    <property type="entry name" value="Kelch-typ_b-propeller"/>
</dbReference>
<accession>A0AAV4SXC6</accession>
<dbReference type="SUPFAM" id="SSF54695">
    <property type="entry name" value="POZ domain"/>
    <property type="match status" value="1"/>
</dbReference>
<dbReference type="InterPro" id="IPR011705">
    <property type="entry name" value="BACK"/>
</dbReference>
<evidence type="ECO:0000259" key="4">
    <source>
        <dbReference type="PROSITE" id="PS50097"/>
    </source>
</evidence>
<dbReference type="CDD" id="cd18186">
    <property type="entry name" value="BTB_POZ_ZBTB_KLHL-like"/>
    <property type="match status" value="1"/>
</dbReference>
<feature type="compositionally biased region" description="Basic and acidic residues" evidence="3">
    <location>
        <begin position="600"/>
        <end position="617"/>
    </location>
</feature>
<dbReference type="SMART" id="SM00612">
    <property type="entry name" value="Kelch"/>
    <property type="match status" value="6"/>
</dbReference>
<evidence type="ECO:0000256" key="1">
    <source>
        <dbReference type="ARBA" id="ARBA00022441"/>
    </source>
</evidence>
<dbReference type="EMBL" id="BPLQ01008607">
    <property type="protein sequence ID" value="GIY38410.1"/>
    <property type="molecule type" value="Genomic_DNA"/>
</dbReference>
<dbReference type="PANTHER" id="PTHR45632">
    <property type="entry name" value="LD33804P"/>
    <property type="match status" value="1"/>
</dbReference>
<dbReference type="SMART" id="SM00875">
    <property type="entry name" value="BACK"/>
    <property type="match status" value="1"/>
</dbReference>
<feature type="region of interest" description="Disordered" evidence="3">
    <location>
        <begin position="459"/>
        <end position="508"/>
    </location>
</feature>
<dbReference type="Pfam" id="PF07707">
    <property type="entry name" value="BACK"/>
    <property type="match status" value="1"/>
</dbReference>
<feature type="domain" description="BTB" evidence="4">
    <location>
        <begin position="93"/>
        <end position="160"/>
    </location>
</feature>
<keyword evidence="2" id="KW-0677">Repeat</keyword>
<dbReference type="InterPro" id="IPR006652">
    <property type="entry name" value="Kelch_1"/>
</dbReference>
<feature type="region of interest" description="Disordered" evidence="3">
    <location>
        <begin position="600"/>
        <end position="627"/>
    </location>
</feature>
<evidence type="ECO:0000256" key="3">
    <source>
        <dbReference type="SAM" id="MobiDB-lite"/>
    </source>
</evidence>
<dbReference type="InterPro" id="IPR000210">
    <property type="entry name" value="BTB/POZ_dom"/>
</dbReference>
<dbReference type="PANTHER" id="PTHR45632:SF3">
    <property type="entry name" value="KELCH-LIKE PROTEIN 32"/>
    <property type="match status" value="1"/>
</dbReference>
<dbReference type="Pfam" id="PF00651">
    <property type="entry name" value="BTB"/>
    <property type="match status" value="1"/>
</dbReference>
<comment type="caution">
    <text evidence="5">The sequence shown here is derived from an EMBL/GenBank/DDBJ whole genome shotgun (WGS) entry which is preliminary data.</text>
</comment>
<evidence type="ECO:0000313" key="6">
    <source>
        <dbReference type="Proteomes" id="UP001054837"/>
    </source>
</evidence>
<feature type="compositionally biased region" description="Basic and acidic residues" evidence="3">
    <location>
        <begin position="402"/>
        <end position="416"/>
    </location>
</feature>
<organism evidence="5 6">
    <name type="scientific">Caerostris darwini</name>
    <dbReference type="NCBI Taxonomy" id="1538125"/>
    <lineage>
        <taxon>Eukaryota</taxon>
        <taxon>Metazoa</taxon>
        <taxon>Ecdysozoa</taxon>
        <taxon>Arthropoda</taxon>
        <taxon>Chelicerata</taxon>
        <taxon>Arachnida</taxon>
        <taxon>Araneae</taxon>
        <taxon>Araneomorphae</taxon>
        <taxon>Entelegynae</taxon>
        <taxon>Araneoidea</taxon>
        <taxon>Araneidae</taxon>
        <taxon>Caerostris</taxon>
    </lineage>
</organism>
<dbReference type="AlphaFoldDB" id="A0AAV4SXC6"/>